<evidence type="ECO:0000313" key="1">
    <source>
        <dbReference type="EMBL" id="KHS50787.1"/>
    </source>
</evidence>
<name>A0A0B8ZWF2_BRELN</name>
<comment type="caution">
    <text evidence="1">The sequence shown here is derived from an EMBL/GenBank/DDBJ whole genome shotgun (WGS) entry which is preliminary data.</text>
</comment>
<dbReference type="Proteomes" id="UP000031488">
    <property type="component" value="Unassembled WGS sequence"/>
</dbReference>
<dbReference type="Pfam" id="PF03069">
    <property type="entry name" value="FmdA_AmdA"/>
    <property type="match status" value="2"/>
</dbReference>
<reference evidence="1 2" key="1">
    <citation type="submission" date="2014-11" db="EMBL/GenBank/DDBJ databases">
        <title>Draft Genome Sequence of Brevibacterium linens AE038-8.</title>
        <authorList>
            <person name="Maizel D."/>
            <person name="Utturkar S.M."/>
            <person name="Brown S.D."/>
            <person name="Ferrero M."/>
            <person name="Rosen B.P."/>
        </authorList>
    </citation>
    <scope>NUCLEOTIDE SEQUENCE [LARGE SCALE GENOMIC DNA]</scope>
    <source>
        <strain evidence="1 2">AE038-8</strain>
    </source>
</reference>
<proteinExistence type="predicted"/>
<evidence type="ECO:0000313" key="2">
    <source>
        <dbReference type="Proteomes" id="UP000031488"/>
    </source>
</evidence>
<keyword evidence="2" id="KW-1185">Reference proteome</keyword>
<dbReference type="Gene3D" id="3.10.28.20">
    <property type="entry name" value="Acetamidase/Formamidase-like domains"/>
    <property type="match status" value="1"/>
</dbReference>
<dbReference type="RefSeq" id="WP_039211524.1">
    <property type="nucleotide sequence ID" value="NZ_JTJZ01000022.1"/>
</dbReference>
<dbReference type="EMBL" id="JTJZ01000022">
    <property type="protein sequence ID" value="KHS50787.1"/>
    <property type="molecule type" value="Genomic_DNA"/>
</dbReference>
<dbReference type="Gene3D" id="2.60.120.580">
    <property type="entry name" value="Acetamidase/Formamidase-like domains"/>
    <property type="match status" value="2"/>
</dbReference>
<organism evidence="1 2">
    <name type="scientific">Brevibacterium linens</name>
    <dbReference type="NCBI Taxonomy" id="1703"/>
    <lineage>
        <taxon>Bacteria</taxon>
        <taxon>Bacillati</taxon>
        <taxon>Actinomycetota</taxon>
        <taxon>Actinomycetes</taxon>
        <taxon>Micrococcales</taxon>
        <taxon>Brevibacteriaceae</taxon>
        <taxon>Brevibacterium</taxon>
    </lineage>
</organism>
<accession>A0A0B8ZWF2</accession>
<dbReference type="GO" id="GO:0016811">
    <property type="term" value="F:hydrolase activity, acting on carbon-nitrogen (but not peptide) bonds, in linear amides"/>
    <property type="evidence" value="ECO:0007669"/>
    <property type="project" value="InterPro"/>
</dbReference>
<protein>
    <submittedName>
        <fullName evidence="1">Acetamidase/Formamidase</fullName>
    </submittedName>
</protein>
<sequence>MSNHSIKNTHSSGAFAADAEPVLRIAPGTGETIGFETDDAVYAQLHEHGDLEKVTAQINPITGPVFVEGAEPGDTLAVTIHDIELLDHGWSVYLPGTGALAGKMGNQAFSRQIPIRSGEVILTEHLALPTQPMIGCIGTAPASGIGSTIMPTYSFGGNMDLTDAKPGAVVYLPVEVPGALLSIGDIHAIMARGESSFVAIEAQGTAIVSVDIVKSSLSQEDSHTQSAEHQRIRAPRIETAEEWIFVGLGDPVQESINRGYEDMFDFLVRDHGWSPYDAYVVMSAVAHSELGGPTGSTSPDPLHPMTAVGAVTVHRLPKSVLQNG</sequence>
<dbReference type="PANTHER" id="PTHR31891">
    <property type="entry name" value="FORMAMIDASE C869.04-RELATED"/>
    <property type="match status" value="1"/>
</dbReference>
<dbReference type="PANTHER" id="PTHR31891:SF1">
    <property type="entry name" value="FORMAMIDASE C869.04-RELATED"/>
    <property type="match status" value="1"/>
</dbReference>
<dbReference type="OrthoDB" id="9785236at2"/>
<dbReference type="InterPro" id="IPR004304">
    <property type="entry name" value="FmdA_AmdA"/>
</dbReference>
<dbReference type="SUPFAM" id="SSF141130">
    <property type="entry name" value="Acetamidase/Formamidase-like"/>
    <property type="match status" value="1"/>
</dbReference>
<dbReference type="AlphaFoldDB" id="A0A0B8ZWF2"/>
<gene>
    <name evidence="1" type="ORF">AE0388_2859</name>
</gene>